<evidence type="ECO:0000256" key="8">
    <source>
        <dbReference type="ARBA" id="ARBA00037794"/>
    </source>
</evidence>
<evidence type="ECO:0000256" key="11">
    <source>
        <dbReference type="SAM" id="Phobius"/>
    </source>
</evidence>
<evidence type="ECO:0000256" key="7">
    <source>
        <dbReference type="ARBA" id="ARBA00023289"/>
    </source>
</evidence>
<comment type="similarity">
    <text evidence="1">Belongs to the small GTPase superfamily. Rab family.</text>
</comment>
<feature type="compositionally biased region" description="Low complexity" evidence="10">
    <location>
        <begin position="346"/>
        <end position="368"/>
    </location>
</feature>
<evidence type="ECO:0000256" key="9">
    <source>
        <dbReference type="ARBA" id="ARBA00062504"/>
    </source>
</evidence>
<dbReference type="SMART" id="SM00175">
    <property type="entry name" value="RAB"/>
    <property type="match status" value="1"/>
</dbReference>
<dbReference type="GO" id="GO:0016192">
    <property type="term" value="P:vesicle-mediated transport"/>
    <property type="evidence" value="ECO:0000318"/>
    <property type="project" value="GO_Central"/>
</dbReference>
<dbReference type="EMBL" id="CM000880">
    <property type="protein sequence ID" value="PNT77995.1"/>
    <property type="molecule type" value="Genomic_DNA"/>
</dbReference>
<comment type="subunit">
    <text evidence="9">Interacts with the C-terminus of GC5, but not with GC3.</text>
</comment>
<keyword evidence="7" id="KW-0636">Prenylation</keyword>
<reference evidence="12 13" key="1">
    <citation type="journal article" date="2010" name="Nature">
        <title>Genome sequencing and analysis of the model grass Brachypodium distachyon.</title>
        <authorList>
            <consortium name="International Brachypodium Initiative"/>
        </authorList>
    </citation>
    <scope>NUCLEOTIDE SEQUENCE [LARGE SCALE GENOMIC DNA]</scope>
    <source>
        <strain evidence="12 13">Bd21</strain>
    </source>
</reference>
<dbReference type="SMART" id="SM00176">
    <property type="entry name" value="RAN"/>
    <property type="match status" value="1"/>
</dbReference>
<keyword evidence="11" id="KW-1133">Transmembrane helix</keyword>
<dbReference type="GO" id="GO:0005525">
    <property type="term" value="F:GTP binding"/>
    <property type="evidence" value="ECO:0000318"/>
    <property type="project" value="GO_Central"/>
</dbReference>
<evidence type="ECO:0000256" key="6">
    <source>
        <dbReference type="ARBA" id="ARBA00023288"/>
    </source>
</evidence>
<evidence type="ECO:0000256" key="10">
    <source>
        <dbReference type="SAM" id="MobiDB-lite"/>
    </source>
</evidence>
<dbReference type="SMART" id="SM00173">
    <property type="entry name" value="RAS"/>
    <property type="match status" value="1"/>
</dbReference>
<dbReference type="SUPFAM" id="SSF52540">
    <property type="entry name" value="P-loop containing nucleoside triphosphate hydrolases"/>
    <property type="match status" value="1"/>
</dbReference>
<dbReference type="PROSITE" id="PS51421">
    <property type="entry name" value="RAS"/>
    <property type="match status" value="1"/>
</dbReference>
<evidence type="ECO:0000256" key="4">
    <source>
        <dbReference type="ARBA" id="ARBA00022927"/>
    </source>
</evidence>
<keyword evidence="3" id="KW-0547">Nucleotide-binding</keyword>
<dbReference type="InterPro" id="IPR001806">
    <property type="entry name" value="Small_GTPase"/>
</dbReference>
<dbReference type="GO" id="GO:0003924">
    <property type="term" value="F:GTPase activity"/>
    <property type="evidence" value="ECO:0000318"/>
    <property type="project" value="GO_Central"/>
</dbReference>
<keyword evidence="11" id="KW-0472">Membrane</keyword>
<dbReference type="InterPro" id="IPR050227">
    <property type="entry name" value="Rab"/>
</dbReference>
<dbReference type="FunFam" id="3.40.50.300:FF:000229">
    <property type="entry name" value="Probable Ras-related protein Rab-6A"/>
    <property type="match status" value="1"/>
</dbReference>
<dbReference type="PANTHER" id="PTHR47977">
    <property type="entry name" value="RAS-RELATED PROTEIN RAB"/>
    <property type="match status" value="1"/>
</dbReference>
<keyword evidence="14" id="KW-1185">Reference proteome</keyword>
<protein>
    <submittedName>
        <fullName evidence="12 13">Uncharacterized protein</fullName>
    </submittedName>
</protein>
<name>A0A2K2DUP0_BRADI</name>
<evidence type="ECO:0000313" key="12">
    <source>
        <dbReference type="EMBL" id="PNT77995.1"/>
    </source>
</evidence>
<reference evidence="12" key="2">
    <citation type="submission" date="2017-06" db="EMBL/GenBank/DDBJ databases">
        <title>WGS assembly of Brachypodium distachyon.</title>
        <authorList>
            <consortium name="The International Brachypodium Initiative"/>
            <person name="Lucas S."/>
            <person name="Harmon-Smith M."/>
            <person name="Lail K."/>
            <person name="Tice H."/>
            <person name="Grimwood J."/>
            <person name="Bruce D."/>
            <person name="Barry K."/>
            <person name="Shu S."/>
            <person name="Lindquist E."/>
            <person name="Wang M."/>
            <person name="Pitluck S."/>
            <person name="Vogel J.P."/>
            <person name="Garvin D.F."/>
            <person name="Mockler T.C."/>
            <person name="Schmutz J."/>
            <person name="Rokhsar D."/>
            <person name="Bevan M.W."/>
        </authorList>
    </citation>
    <scope>NUCLEOTIDE SEQUENCE</scope>
    <source>
        <strain evidence="12">Bd21</strain>
    </source>
</reference>
<evidence type="ECO:0000256" key="3">
    <source>
        <dbReference type="ARBA" id="ARBA00022741"/>
    </source>
</evidence>
<dbReference type="Proteomes" id="UP000008810">
    <property type="component" value="Chromosome 1"/>
</dbReference>
<dbReference type="PROSITE" id="PS51419">
    <property type="entry name" value="RAB"/>
    <property type="match status" value="1"/>
</dbReference>
<dbReference type="GO" id="GO:0015031">
    <property type="term" value="P:protein transport"/>
    <property type="evidence" value="ECO:0007669"/>
    <property type="project" value="UniProtKB-KW"/>
</dbReference>
<dbReference type="ExpressionAtlas" id="A0A2K2DUP0">
    <property type="expression patterns" value="baseline and differential"/>
</dbReference>
<organism evidence="12">
    <name type="scientific">Brachypodium distachyon</name>
    <name type="common">Purple false brome</name>
    <name type="synonym">Trachynia distachya</name>
    <dbReference type="NCBI Taxonomy" id="15368"/>
    <lineage>
        <taxon>Eukaryota</taxon>
        <taxon>Viridiplantae</taxon>
        <taxon>Streptophyta</taxon>
        <taxon>Embryophyta</taxon>
        <taxon>Tracheophyta</taxon>
        <taxon>Spermatophyta</taxon>
        <taxon>Magnoliopsida</taxon>
        <taxon>Liliopsida</taxon>
        <taxon>Poales</taxon>
        <taxon>Poaceae</taxon>
        <taxon>BOP clade</taxon>
        <taxon>Pooideae</taxon>
        <taxon>Stipodae</taxon>
        <taxon>Brachypodieae</taxon>
        <taxon>Brachypodium</taxon>
    </lineage>
</organism>
<dbReference type="PROSITE" id="PS51420">
    <property type="entry name" value="RHO"/>
    <property type="match status" value="1"/>
</dbReference>
<proteinExistence type="inferred from homology"/>
<dbReference type="NCBIfam" id="TIGR00231">
    <property type="entry name" value="small_GTP"/>
    <property type="match status" value="1"/>
</dbReference>
<evidence type="ECO:0000256" key="1">
    <source>
        <dbReference type="ARBA" id="ARBA00006270"/>
    </source>
</evidence>
<keyword evidence="4" id="KW-0653">Protein transport</keyword>
<dbReference type="CDD" id="cd01861">
    <property type="entry name" value="Rab6"/>
    <property type="match status" value="1"/>
</dbReference>
<keyword evidence="11" id="KW-0812">Transmembrane</keyword>
<evidence type="ECO:0000313" key="14">
    <source>
        <dbReference type="Proteomes" id="UP000008810"/>
    </source>
</evidence>
<dbReference type="AlphaFoldDB" id="A0A2K2DUP0"/>
<dbReference type="EnsemblPlants" id="PNT77995">
    <property type="protein sequence ID" value="PNT77995"/>
    <property type="gene ID" value="BRADI_1g71781v3"/>
</dbReference>
<evidence type="ECO:0000256" key="2">
    <source>
        <dbReference type="ARBA" id="ARBA00022448"/>
    </source>
</evidence>
<dbReference type="PRINTS" id="PR00449">
    <property type="entry name" value="RASTRNSFRMNG"/>
</dbReference>
<dbReference type="FunCoup" id="A0A2K2DUP0">
    <property type="interactions" value="1181"/>
</dbReference>
<keyword evidence="5" id="KW-0342">GTP-binding</keyword>
<dbReference type="Pfam" id="PF00071">
    <property type="entry name" value="Ras"/>
    <property type="match status" value="1"/>
</dbReference>
<evidence type="ECO:0000256" key="5">
    <source>
        <dbReference type="ARBA" id="ARBA00023134"/>
    </source>
</evidence>
<keyword evidence="2" id="KW-0813">Transport</keyword>
<comment type="subcellular location">
    <subcellularLocation>
        <location evidence="8">Golgi apparatus membrane</location>
        <topology evidence="8">Lipid-anchor</topology>
    </subcellularLocation>
</comment>
<accession>A0A2K2DUP0</accession>
<keyword evidence="6" id="KW-0449">Lipoprotein</keyword>
<dbReference type="InterPro" id="IPR005225">
    <property type="entry name" value="Small_GTP-bd"/>
</dbReference>
<dbReference type="SMART" id="SM00174">
    <property type="entry name" value="RHO"/>
    <property type="match status" value="1"/>
</dbReference>
<evidence type="ECO:0000313" key="13">
    <source>
        <dbReference type="EnsemblPlants" id="PNT77995"/>
    </source>
</evidence>
<dbReference type="OrthoDB" id="63533at2759"/>
<gene>
    <name evidence="12" type="ORF">BRADI_1g71781v3</name>
</gene>
<sequence>METLTMMRDLSKFPLAITSKVTECDGTTLCFQCMQLGPKLFPWLERETQHLGKQGEKGINQETTRRQGEKFMELRRPKSTIIFCVIFFLLSRLNYMLYIAACMGAGIACGGSRGWKKCREDTKVCGDAVPERKERKEGKKGTVDFQVFNALGYMAPVVSALAKYKLVFLGDQAVGKTAIITRFMYDKFDATYQATIGIDFLSKTMYLEDRTIRLQLWDTAGQERFRSLIPSYIRDSSVAVIVYDVTDRQSFLHTSTWIDEVKTERAGTDVLIVLVGNKTDLVDKRQVPTDEGEAKAQEHGVMFIETSAKAGFNVKPLFRKIATSLPGMDALSSAKQEDMVDINLRPASGSKAPGAAAQQEQKAGGCSC</sequence>
<dbReference type="InterPro" id="IPR027417">
    <property type="entry name" value="P-loop_NTPase"/>
</dbReference>
<dbReference type="STRING" id="15368.A0A2K2DUP0"/>
<dbReference type="Gramene" id="PNT77995">
    <property type="protein sequence ID" value="PNT77995"/>
    <property type="gene ID" value="BRADI_1g71781v3"/>
</dbReference>
<feature type="transmembrane region" description="Helical" evidence="11">
    <location>
        <begin position="80"/>
        <end position="101"/>
    </location>
</feature>
<dbReference type="Gene3D" id="3.40.50.300">
    <property type="entry name" value="P-loop containing nucleotide triphosphate hydrolases"/>
    <property type="match status" value="1"/>
</dbReference>
<reference evidence="13" key="3">
    <citation type="submission" date="2018-08" db="UniProtKB">
        <authorList>
            <consortium name="EnsemblPlants"/>
        </authorList>
    </citation>
    <scope>IDENTIFICATION</scope>
    <source>
        <strain evidence="13">cv. Bd21</strain>
    </source>
</reference>
<dbReference type="GO" id="GO:0000139">
    <property type="term" value="C:Golgi membrane"/>
    <property type="evidence" value="ECO:0007669"/>
    <property type="project" value="UniProtKB-SubCell"/>
</dbReference>
<dbReference type="InParanoid" id="A0A2K2DUP0"/>
<feature type="region of interest" description="Disordered" evidence="10">
    <location>
        <begin position="345"/>
        <end position="368"/>
    </location>
</feature>